<organism evidence="1 2">
    <name type="scientific">Trifolium pratense</name>
    <name type="common">Red clover</name>
    <dbReference type="NCBI Taxonomy" id="57577"/>
    <lineage>
        <taxon>Eukaryota</taxon>
        <taxon>Viridiplantae</taxon>
        <taxon>Streptophyta</taxon>
        <taxon>Embryophyta</taxon>
        <taxon>Tracheophyta</taxon>
        <taxon>Spermatophyta</taxon>
        <taxon>Magnoliopsida</taxon>
        <taxon>eudicotyledons</taxon>
        <taxon>Gunneridae</taxon>
        <taxon>Pentapetalae</taxon>
        <taxon>rosids</taxon>
        <taxon>fabids</taxon>
        <taxon>Fabales</taxon>
        <taxon>Fabaceae</taxon>
        <taxon>Papilionoideae</taxon>
        <taxon>50 kb inversion clade</taxon>
        <taxon>NPAAA clade</taxon>
        <taxon>Hologalegina</taxon>
        <taxon>IRL clade</taxon>
        <taxon>Trifolieae</taxon>
        <taxon>Trifolium</taxon>
    </lineage>
</organism>
<name>A0A2K3JKD8_TRIPR</name>
<dbReference type="EMBL" id="ASHM01068185">
    <property type="protein sequence ID" value="PNX54499.1"/>
    <property type="molecule type" value="Genomic_DNA"/>
</dbReference>
<reference evidence="1 2" key="1">
    <citation type="journal article" date="2014" name="Am. J. Bot.">
        <title>Genome assembly and annotation for red clover (Trifolium pratense; Fabaceae).</title>
        <authorList>
            <person name="Istvanek J."/>
            <person name="Jaros M."/>
            <person name="Krenek A."/>
            <person name="Repkova J."/>
        </authorList>
    </citation>
    <scope>NUCLEOTIDE SEQUENCE [LARGE SCALE GENOMIC DNA]</scope>
    <source>
        <strain evidence="2">cv. Tatra</strain>
        <tissue evidence="1">Young leaves</tissue>
    </source>
</reference>
<protein>
    <submittedName>
        <fullName evidence="1">Uncharacterized protein</fullName>
    </submittedName>
</protein>
<comment type="caution">
    <text evidence="1">The sequence shown here is derived from an EMBL/GenBank/DDBJ whole genome shotgun (WGS) entry which is preliminary data.</text>
</comment>
<gene>
    <name evidence="1" type="ORF">L195_g048118</name>
</gene>
<dbReference type="Proteomes" id="UP000236291">
    <property type="component" value="Unassembled WGS sequence"/>
</dbReference>
<sequence length="58" mass="6505">MFSVLLWLCRAFGSGGMRNFEMVFYCSHTFPFILVSLLGVPQPGGSLEFKNATNWLEG</sequence>
<accession>A0A2K3JKD8</accession>
<evidence type="ECO:0000313" key="2">
    <source>
        <dbReference type="Proteomes" id="UP000236291"/>
    </source>
</evidence>
<reference evidence="1 2" key="2">
    <citation type="journal article" date="2017" name="Front. Plant Sci.">
        <title>Gene Classification and Mining of Molecular Markers Useful in Red Clover (Trifolium pratense) Breeding.</title>
        <authorList>
            <person name="Istvanek J."/>
            <person name="Dluhosova J."/>
            <person name="Dluhos P."/>
            <person name="Patkova L."/>
            <person name="Nedelnik J."/>
            <person name="Repkova J."/>
        </authorList>
    </citation>
    <scope>NUCLEOTIDE SEQUENCE [LARGE SCALE GENOMIC DNA]</scope>
    <source>
        <strain evidence="2">cv. Tatra</strain>
        <tissue evidence="1">Young leaves</tissue>
    </source>
</reference>
<dbReference type="AlphaFoldDB" id="A0A2K3JKD8"/>
<proteinExistence type="predicted"/>
<evidence type="ECO:0000313" key="1">
    <source>
        <dbReference type="EMBL" id="PNX54499.1"/>
    </source>
</evidence>